<keyword evidence="3" id="KW-0731">Sigma factor</keyword>
<dbReference type="InterPro" id="IPR007627">
    <property type="entry name" value="RNA_pol_sigma70_r2"/>
</dbReference>
<dbReference type="AlphaFoldDB" id="A0A2T0K8Q7"/>
<keyword evidence="2" id="KW-0805">Transcription regulation</keyword>
<keyword evidence="8" id="KW-1185">Reference proteome</keyword>
<keyword evidence="5" id="KW-0804">Transcription</keyword>
<comment type="similarity">
    <text evidence="1">Belongs to the sigma-70 factor family. ECF subfamily.</text>
</comment>
<dbReference type="GO" id="GO:0003677">
    <property type="term" value="F:DNA binding"/>
    <property type="evidence" value="ECO:0007669"/>
    <property type="project" value="UniProtKB-KW"/>
</dbReference>
<organism evidence="7 8">
    <name type="scientific">Actinoplanes italicus</name>
    <dbReference type="NCBI Taxonomy" id="113567"/>
    <lineage>
        <taxon>Bacteria</taxon>
        <taxon>Bacillati</taxon>
        <taxon>Actinomycetota</taxon>
        <taxon>Actinomycetes</taxon>
        <taxon>Micromonosporales</taxon>
        <taxon>Micromonosporaceae</taxon>
        <taxon>Actinoplanes</taxon>
    </lineage>
</organism>
<dbReference type="InterPro" id="IPR013325">
    <property type="entry name" value="RNA_pol_sigma_r2"/>
</dbReference>
<evidence type="ECO:0000256" key="4">
    <source>
        <dbReference type="ARBA" id="ARBA00023125"/>
    </source>
</evidence>
<dbReference type="SUPFAM" id="SSF88659">
    <property type="entry name" value="Sigma3 and sigma4 domains of RNA polymerase sigma factors"/>
    <property type="match status" value="1"/>
</dbReference>
<dbReference type="InterPro" id="IPR000792">
    <property type="entry name" value="Tscrpt_reg_LuxR_C"/>
</dbReference>
<dbReference type="InterPro" id="IPR013324">
    <property type="entry name" value="RNA_pol_sigma_r3/r4-like"/>
</dbReference>
<comment type="caution">
    <text evidence="7">The sequence shown here is derived from an EMBL/GenBank/DDBJ whole genome shotgun (WGS) entry which is preliminary data.</text>
</comment>
<evidence type="ECO:0000313" key="7">
    <source>
        <dbReference type="EMBL" id="PRX19431.1"/>
    </source>
</evidence>
<accession>A0A2T0K8Q7</accession>
<dbReference type="NCBIfam" id="TIGR02937">
    <property type="entry name" value="sigma70-ECF"/>
    <property type="match status" value="1"/>
</dbReference>
<dbReference type="RefSeq" id="WP_106322370.1">
    <property type="nucleotide sequence ID" value="NZ_BOMO01000051.1"/>
</dbReference>
<dbReference type="Gene3D" id="1.10.1740.10">
    <property type="match status" value="1"/>
</dbReference>
<evidence type="ECO:0000313" key="8">
    <source>
        <dbReference type="Proteomes" id="UP000239415"/>
    </source>
</evidence>
<evidence type="ECO:0000259" key="6">
    <source>
        <dbReference type="PROSITE" id="PS00622"/>
    </source>
</evidence>
<dbReference type="Pfam" id="PF08281">
    <property type="entry name" value="Sigma70_r4_2"/>
    <property type="match status" value="1"/>
</dbReference>
<dbReference type="GO" id="GO:0016987">
    <property type="term" value="F:sigma factor activity"/>
    <property type="evidence" value="ECO:0007669"/>
    <property type="project" value="UniProtKB-KW"/>
</dbReference>
<name>A0A2T0K8Q7_9ACTN</name>
<dbReference type="InterPro" id="IPR039425">
    <property type="entry name" value="RNA_pol_sigma-70-like"/>
</dbReference>
<evidence type="ECO:0000256" key="1">
    <source>
        <dbReference type="ARBA" id="ARBA00010641"/>
    </source>
</evidence>
<dbReference type="Gene3D" id="1.10.10.10">
    <property type="entry name" value="Winged helix-like DNA-binding domain superfamily/Winged helix DNA-binding domain"/>
    <property type="match status" value="1"/>
</dbReference>
<evidence type="ECO:0000256" key="3">
    <source>
        <dbReference type="ARBA" id="ARBA00023082"/>
    </source>
</evidence>
<dbReference type="SUPFAM" id="SSF88946">
    <property type="entry name" value="Sigma2 domain of RNA polymerase sigma factors"/>
    <property type="match status" value="1"/>
</dbReference>
<sequence length="177" mass="19761">MAADLDQHRLAAARSGDQDAFRELWRDCERTVYGLCVHLTGGHNDALDAMQETQIAVWRNLHRFEQRAPFRSWVLAIARNAARDVVRRRAATPQPLLDDRVEPAFPQPLFADAVDAVLDLRAALAALAPAHREALLLWAGGLTYEQVAVVLEVPVGTVKTWIFRARQRLRGELAGHG</sequence>
<protein>
    <submittedName>
        <fullName evidence="7">RNA polymerase sigma-70 factor (ECF subfamily)</fullName>
    </submittedName>
</protein>
<dbReference type="InterPro" id="IPR013249">
    <property type="entry name" value="RNA_pol_sigma70_r4_t2"/>
</dbReference>
<dbReference type="GO" id="GO:0006352">
    <property type="term" value="P:DNA-templated transcription initiation"/>
    <property type="evidence" value="ECO:0007669"/>
    <property type="project" value="InterPro"/>
</dbReference>
<evidence type="ECO:0000256" key="2">
    <source>
        <dbReference type="ARBA" id="ARBA00023015"/>
    </source>
</evidence>
<dbReference type="CDD" id="cd06171">
    <property type="entry name" value="Sigma70_r4"/>
    <property type="match status" value="1"/>
</dbReference>
<feature type="domain" description="HTH luxR-type" evidence="6">
    <location>
        <begin position="141"/>
        <end position="168"/>
    </location>
</feature>
<reference evidence="7 8" key="1">
    <citation type="submission" date="2018-03" db="EMBL/GenBank/DDBJ databases">
        <title>Genomic Encyclopedia of Archaeal and Bacterial Type Strains, Phase II (KMG-II): from individual species to whole genera.</title>
        <authorList>
            <person name="Goeker M."/>
        </authorList>
    </citation>
    <scope>NUCLEOTIDE SEQUENCE [LARGE SCALE GENOMIC DNA]</scope>
    <source>
        <strain evidence="7 8">DSM 43146</strain>
    </source>
</reference>
<dbReference type="Proteomes" id="UP000239415">
    <property type="component" value="Unassembled WGS sequence"/>
</dbReference>
<dbReference type="Pfam" id="PF04542">
    <property type="entry name" value="Sigma70_r2"/>
    <property type="match status" value="1"/>
</dbReference>
<evidence type="ECO:0000256" key="5">
    <source>
        <dbReference type="ARBA" id="ARBA00023163"/>
    </source>
</evidence>
<gene>
    <name evidence="7" type="ORF">CLV67_110183</name>
</gene>
<dbReference type="InterPro" id="IPR014284">
    <property type="entry name" value="RNA_pol_sigma-70_dom"/>
</dbReference>
<dbReference type="InterPro" id="IPR036388">
    <property type="entry name" value="WH-like_DNA-bd_sf"/>
</dbReference>
<keyword evidence="4" id="KW-0238">DNA-binding</keyword>
<proteinExistence type="inferred from homology"/>
<dbReference type="EMBL" id="PVMZ01000010">
    <property type="protein sequence ID" value="PRX19431.1"/>
    <property type="molecule type" value="Genomic_DNA"/>
</dbReference>
<dbReference type="PANTHER" id="PTHR43133:SF8">
    <property type="entry name" value="RNA POLYMERASE SIGMA FACTOR HI_1459-RELATED"/>
    <property type="match status" value="1"/>
</dbReference>
<dbReference type="OrthoDB" id="3698333at2"/>
<dbReference type="PROSITE" id="PS00622">
    <property type="entry name" value="HTH_LUXR_1"/>
    <property type="match status" value="1"/>
</dbReference>
<dbReference type="PANTHER" id="PTHR43133">
    <property type="entry name" value="RNA POLYMERASE ECF-TYPE SIGMA FACTO"/>
    <property type="match status" value="1"/>
</dbReference>